<dbReference type="PANTHER" id="PTHR46600">
    <property type="entry name" value="THAP DOMAIN-CONTAINING"/>
    <property type="match status" value="1"/>
</dbReference>
<keyword evidence="9" id="KW-0804">Transcription</keyword>
<dbReference type="Pfam" id="PF05485">
    <property type="entry name" value="THAP"/>
    <property type="match status" value="1"/>
</dbReference>
<keyword evidence="7" id="KW-0175">Coiled coil</keyword>
<evidence type="ECO:0000256" key="6">
    <source>
        <dbReference type="ARBA" id="ARBA00023015"/>
    </source>
</evidence>
<evidence type="ECO:0000256" key="12">
    <source>
        <dbReference type="PROSITE-ProRule" id="PRU00309"/>
    </source>
</evidence>
<dbReference type="Proteomes" id="UP001159427">
    <property type="component" value="Unassembled WGS sequence"/>
</dbReference>
<evidence type="ECO:0000256" key="4">
    <source>
        <dbReference type="ARBA" id="ARBA00022771"/>
    </source>
</evidence>
<evidence type="ECO:0000259" key="13">
    <source>
        <dbReference type="PROSITE" id="PS50950"/>
    </source>
</evidence>
<gene>
    <name evidence="14" type="ORF">PEVE_00041501</name>
</gene>
<reference evidence="14 15" key="1">
    <citation type="submission" date="2022-05" db="EMBL/GenBank/DDBJ databases">
        <authorList>
            <consortium name="Genoscope - CEA"/>
            <person name="William W."/>
        </authorList>
    </citation>
    <scope>NUCLEOTIDE SEQUENCE [LARGE SCALE GENOMIC DNA]</scope>
</reference>
<dbReference type="InterPro" id="IPR038441">
    <property type="entry name" value="THAP_Znf_sf"/>
</dbReference>
<dbReference type="PROSITE" id="PS50950">
    <property type="entry name" value="ZF_THAP"/>
    <property type="match status" value="1"/>
</dbReference>
<dbReference type="EMBL" id="CALNXI010000079">
    <property type="protein sequence ID" value="CAH3018142.1"/>
    <property type="molecule type" value="Genomic_DNA"/>
</dbReference>
<evidence type="ECO:0000256" key="2">
    <source>
        <dbReference type="ARBA" id="ARBA00006177"/>
    </source>
</evidence>
<evidence type="ECO:0000256" key="8">
    <source>
        <dbReference type="ARBA" id="ARBA00023125"/>
    </source>
</evidence>
<dbReference type="SUPFAM" id="SSF57716">
    <property type="entry name" value="Glucocorticoid receptor-like (DNA-binding domain)"/>
    <property type="match status" value="1"/>
</dbReference>
<protein>
    <recommendedName>
        <fullName evidence="13">THAP-type domain-containing protein</fullName>
    </recommendedName>
</protein>
<sequence>MNFCHQSEATSVKVHNMPNRDHCCVPQCQNNRAKNIPGLTFHQFPKDEFLRKQWVVKIRRDVGKSFRASTLITNGTRVCSVYFKEADFKRTLTGKKI</sequence>
<evidence type="ECO:0000313" key="15">
    <source>
        <dbReference type="Proteomes" id="UP001159427"/>
    </source>
</evidence>
<evidence type="ECO:0000256" key="3">
    <source>
        <dbReference type="ARBA" id="ARBA00022723"/>
    </source>
</evidence>
<keyword evidence="11" id="KW-0131">Cell cycle</keyword>
<keyword evidence="8 12" id="KW-0238">DNA-binding</keyword>
<proteinExistence type="inferred from homology"/>
<keyword evidence="4 12" id="KW-0863">Zinc-finger</keyword>
<comment type="caution">
    <text evidence="14">The sequence shown here is derived from an EMBL/GenBank/DDBJ whole genome shotgun (WGS) entry which is preliminary data.</text>
</comment>
<keyword evidence="15" id="KW-1185">Reference proteome</keyword>
<dbReference type="PANTHER" id="PTHR46600:SF1">
    <property type="entry name" value="THAP DOMAIN-CONTAINING PROTEIN 1"/>
    <property type="match status" value="1"/>
</dbReference>
<accession>A0ABN8LV76</accession>
<evidence type="ECO:0000256" key="11">
    <source>
        <dbReference type="ARBA" id="ARBA00023306"/>
    </source>
</evidence>
<keyword evidence="6" id="KW-0805">Transcription regulation</keyword>
<name>A0ABN8LV76_9CNID</name>
<comment type="similarity">
    <text evidence="2">Belongs to the THAP1 family.</text>
</comment>
<evidence type="ECO:0000256" key="10">
    <source>
        <dbReference type="ARBA" id="ARBA00023242"/>
    </source>
</evidence>
<feature type="domain" description="THAP-type" evidence="13">
    <location>
        <begin position="17"/>
        <end position="97"/>
    </location>
</feature>
<comment type="subcellular location">
    <subcellularLocation>
        <location evidence="1">Nucleus</location>
        <location evidence="1">Nucleoplasm</location>
    </subcellularLocation>
</comment>
<evidence type="ECO:0000256" key="7">
    <source>
        <dbReference type="ARBA" id="ARBA00023054"/>
    </source>
</evidence>
<keyword evidence="3" id="KW-0479">Metal-binding</keyword>
<keyword evidence="10" id="KW-0539">Nucleus</keyword>
<evidence type="ECO:0000313" key="14">
    <source>
        <dbReference type="EMBL" id="CAH3018142.1"/>
    </source>
</evidence>
<dbReference type="Gene3D" id="6.20.210.20">
    <property type="entry name" value="THAP domain"/>
    <property type="match status" value="1"/>
</dbReference>
<dbReference type="InterPro" id="IPR026516">
    <property type="entry name" value="THAP1/10"/>
</dbReference>
<dbReference type="InterPro" id="IPR006612">
    <property type="entry name" value="THAP_Znf"/>
</dbReference>
<evidence type="ECO:0000256" key="5">
    <source>
        <dbReference type="ARBA" id="ARBA00022833"/>
    </source>
</evidence>
<organism evidence="14 15">
    <name type="scientific">Porites evermanni</name>
    <dbReference type="NCBI Taxonomy" id="104178"/>
    <lineage>
        <taxon>Eukaryota</taxon>
        <taxon>Metazoa</taxon>
        <taxon>Cnidaria</taxon>
        <taxon>Anthozoa</taxon>
        <taxon>Hexacorallia</taxon>
        <taxon>Scleractinia</taxon>
        <taxon>Fungiina</taxon>
        <taxon>Poritidae</taxon>
        <taxon>Porites</taxon>
    </lineage>
</organism>
<evidence type="ECO:0000256" key="1">
    <source>
        <dbReference type="ARBA" id="ARBA00004642"/>
    </source>
</evidence>
<evidence type="ECO:0000256" key="9">
    <source>
        <dbReference type="ARBA" id="ARBA00023163"/>
    </source>
</evidence>
<keyword evidence="5" id="KW-0862">Zinc</keyword>